<feature type="region of interest" description="Disordered" evidence="1">
    <location>
        <begin position="1011"/>
        <end position="1031"/>
    </location>
</feature>
<dbReference type="EMBL" id="KZ451980">
    <property type="protein sequence ID" value="PKA55049.1"/>
    <property type="molecule type" value="Genomic_DNA"/>
</dbReference>
<sequence>MDGERDPGLLRRTRSSQSMSISMVKADGTPSPGLQVVDNCKESLPGRTDNEIKNYWRTHYKNKGKPTKNIEKQRAKFLRHQQQQKLQNKQLNPLVKENNNAEETLTTTCINDSTKMDKEHGGGGSTTINGDDDLRLSGARRMCIVHKKIYCKLVRSLNPSSRTSDLKAVLHPLKPCSSHSQIWFPSPMEGSSERRSSGIRLLQDLQSLSQSIARPTASSRGASLSLQTFGDGDAAATDTHRRSNSGRFSLSSWLPRAKECQPAGSNSLINLKPLISASPDSAKKKKGVKDWKPIRLLTHIRMRRISCLFSVEVIAIRSVPESMNGLRLSVGIRKRESRDGAVCTMPTRVLHGSADFDETLFIQCHVYFTGGGAPAKTIKLEPRPFFVSAIAVDAPEINLGRSSVDLSQLISEFMEQSSEEARLRRWSADIELAGKAKGGMLILGLGFQIMDDGGVGLYEISKGLTDQSAAMARRHSKNSFSVSCPRALSTLDYRVKNRPIIGQPEAEYEVIDKGIEIKIAGEDDGEPGEASVSSDVIEEEKFFRLMELDSIAKDIKELEEIMVMNDDMLITESEKKQLDDGEETVTMEYLQKLDAEANKKLQGVEQKGDMEEKVLLSDLGNGLGPVIQTKDGGFLASMNPLNTKVARKEIPKLAMQISRPFVLRDQKLASGLEVFQRFAAVGLEDLCSRLEKMTDMDDLIGKTAEQIAFEGIASAIISGRSREWASSTAAKSNASVRRMISAMSQERKERVWREIWYVEEEPVVLEEILPFSMKRMEEMALYALNIQAGMAEEEAPFDVSPISGGDDPWQILDSAVSFDEWKRVSEAEVRLTLLVLIQMRDPIRRYEAVGAPLIALTQAIRRNDIDREEDDDIKYNVLSVHVGGMKGERRKSTWDGEKQKLSTAAKWLAANGMGNQGKKTRASKAKLQQEVLWSVSSRIMADVWLMPKRNPDVKPHRPPALPACHGHRWRAGPCESIAIARLRATCQEKRSAKKRDVPTPAESAALVCGHQHSDDGHQHHRRQSRMTGKWVGSGERVEDGNIILFCGDFKI</sequence>
<evidence type="ECO:0000256" key="1">
    <source>
        <dbReference type="SAM" id="MobiDB-lite"/>
    </source>
</evidence>
<gene>
    <name evidence="3" type="ORF">AXF42_Ash003686</name>
</gene>
<dbReference type="OrthoDB" id="656546at2759"/>
<feature type="region of interest" description="Disordered" evidence="1">
    <location>
        <begin position="1"/>
        <end position="33"/>
    </location>
</feature>
<dbReference type="InterPro" id="IPR019448">
    <property type="entry name" value="NT-C2"/>
</dbReference>
<name>A0A2I0AHL0_9ASPA</name>
<evidence type="ECO:0000313" key="3">
    <source>
        <dbReference type="EMBL" id="PKA55049.1"/>
    </source>
</evidence>
<keyword evidence="4" id="KW-1185">Reference proteome</keyword>
<dbReference type="Gene3D" id="1.10.10.60">
    <property type="entry name" value="Homeodomain-like"/>
    <property type="match status" value="1"/>
</dbReference>
<accession>A0A2I0AHL0</accession>
<dbReference type="AlphaFoldDB" id="A0A2I0AHL0"/>
<dbReference type="PANTHER" id="PTHR33414">
    <property type="entry name" value="PROTEIN PLASTID MOVEMENT IMPAIRED 1-RELATED 1"/>
    <property type="match status" value="1"/>
</dbReference>
<dbReference type="InterPro" id="IPR048972">
    <property type="entry name" value="PMI1_PMIR1-2_C"/>
</dbReference>
<dbReference type="PANTHER" id="PTHR33414:SF2">
    <property type="entry name" value="PROTEIN PLASTID MOVEMENT IMPAIRED 1"/>
    <property type="match status" value="1"/>
</dbReference>
<dbReference type="PROSITE" id="PS51840">
    <property type="entry name" value="C2_NT"/>
    <property type="match status" value="1"/>
</dbReference>
<dbReference type="STRING" id="1088818.A0A2I0AHL0"/>
<organism evidence="3 4">
    <name type="scientific">Apostasia shenzhenica</name>
    <dbReference type="NCBI Taxonomy" id="1088818"/>
    <lineage>
        <taxon>Eukaryota</taxon>
        <taxon>Viridiplantae</taxon>
        <taxon>Streptophyta</taxon>
        <taxon>Embryophyta</taxon>
        <taxon>Tracheophyta</taxon>
        <taxon>Spermatophyta</taxon>
        <taxon>Magnoliopsida</taxon>
        <taxon>Liliopsida</taxon>
        <taxon>Asparagales</taxon>
        <taxon>Orchidaceae</taxon>
        <taxon>Apostasioideae</taxon>
        <taxon>Apostasia</taxon>
    </lineage>
</organism>
<feature type="domain" description="C2 NT-type" evidence="2">
    <location>
        <begin position="297"/>
        <end position="449"/>
    </location>
</feature>
<evidence type="ECO:0000259" key="2">
    <source>
        <dbReference type="PROSITE" id="PS51840"/>
    </source>
</evidence>
<dbReference type="Proteomes" id="UP000236161">
    <property type="component" value="Unassembled WGS sequence"/>
</dbReference>
<reference evidence="3 4" key="1">
    <citation type="journal article" date="2017" name="Nature">
        <title>The Apostasia genome and the evolution of orchids.</title>
        <authorList>
            <person name="Zhang G.Q."/>
            <person name="Liu K.W."/>
            <person name="Li Z."/>
            <person name="Lohaus R."/>
            <person name="Hsiao Y.Y."/>
            <person name="Niu S.C."/>
            <person name="Wang J.Y."/>
            <person name="Lin Y.C."/>
            <person name="Xu Q."/>
            <person name="Chen L.J."/>
            <person name="Yoshida K."/>
            <person name="Fujiwara S."/>
            <person name="Wang Z.W."/>
            <person name="Zhang Y.Q."/>
            <person name="Mitsuda N."/>
            <person name="Wang M."/>
            <person name="Liu G.H."/>
            <person name="Pecoraro L."/>
            <person name="Huang H.X."/>
            <person name="Xiao X.J."/>
            <person name="Lin M."/>
            <person name="Wu X.Y."/>
            <person name="Wu W.L."/>
            <person name="Chen Y.Y."/>
            <person name="Chang S.B."/>
            <person name="Sakamoto S."/>
            <person name="Ohme-Takagi M."/>
            <person name="Yagi M."/>
            <person name="Zeng S.J."/>
            <person name="Shen C.Y."/>
            <person name="Yeh C.M."/>
            <person name="Luo Y.B."/>
            <person name="Tsai W.C."/>
            <person name="Van de Peer Y."/>
            <person name="Liu Z.J."/>
        </authorList>
    </citation>
    <scope>NUCLEOTIDE SEQUENCE [LARGE SCALE GENOMIC DNA]</scope>
    <source>
        <strain evidence="4">cv. Shenzhen</strain>
        <tissue evidence="3">Stem</tissue>
    </source>
</reference>
<dbReference type="Pfam" id="PF10358">
    <property type="entry name" value="NT-C2"/>
    <property type="match status" value="1"/>
</dbReference>
<dbReference type="Pfam" id="PF21745">
    <property type="entry name" value="PMI1_PMIR1-2_C"/>
    <property type="match status" value="1"/>
</dbReference>
<protein>
    <recommendedName>
        <fullName evidence="2">C2 NT-type domain-containing protein</fullName>
    </recommendedName>
</protein>
<proteinExistence type="predicted"/>
<dbReference type="InterPro" id="IPR039614">
    <property type="entry name" value="PMI1-like"/>
</dbReference>
<evidence type="ECO:0000313" key="4">
    <source>
        <dbReference type="Proteomes" id="UP000236161"/>
    </source>
</evidence>